<gene>
    <name evidence="1" type="ORF">MNBD_ALPHA11-2015</name>
</gene>
<organism evidence="1">
    <name type="scientific">hydrothermal vent metagenome</name>
    <dbReference type="NCBI Taxonomy" id="652676"/>
    <lineage>
        <taxon>unclassified sequences</taxon>
        <taxon>metagenomes</taxon>
        <taxon>ecological metagenomes</taxon>
    </lineage>
</organism>
<accession>A0A3B0UAV6</accession>
<sequence length="175" mass="19077">MWIIGGGVLGVVVHLVSILSLPSLASESVWDRVLSLDSFEKIAIIDEVSYNSPNPLQLDPELLYGICRLDLSNGVGVLSAQMPGDFWSVSVFDAQGVAVYGTTNRSIVGQSLKLGIFNDEQTKMLSDQELDIEEGLLIVESELDDVFVVLRVAPSHPAVKQRYKEQLEKAVCASN</sequence>
<dbReference type="EMBL" id="UOEQ01000369">
    <property type="protein sequence ID" value="VAW21699.1"/>
    <property type="molecule type" value="Genomic_DNA"/>
</dbReference>
<evidence type="ECO:0008006" key="2">
    <source>
        <dbReference type="Google" id="ProtNLM"/>
    </source>
</evidence>
<proteinExistence type="predicted"/>
<evidence type="ECO:0000313" key="1">
    <source>
        <dbReference type="EMBL" id="VAW21699.1"/>
    </source>
</evidence>
<name>A0A3B0UAV6_9ZZZZ</name>
<protein>
    <recommendedName>
        <fullName evidence="2">DUF1254 domain-containing protein</fullName>
    </recommendedName>
</protein>
<reference evidence="1" key="1">
    <citation type="submission" date="2018-06" db="EMBL/GenBank/DDBJ databases">
        <authorList>
            <person name="Zhirakovskaya E."/>
        </authorList>
    </citation>
    <scope>NUCLEOTIDE SEQUENCE</scope>
</reference>
<dbReference type="AlphaFoldDB" id="A0A3B0UAV6"/>